<dbReference type="AlphaFoldDB" id="A0A5J6MMD7"/>
<gene>
    <name evidence="1" type="ORF">FRZ44_38360</name>
</gene>
<name>A0A5J6MMD7_9PROT</name>
<dbReference type="KEGG" id="htq:FRZ44_38360"/>
<keyword evidence="2" id="KW-1185">Reference proteome</keyword>
<evidence type="ECO:0000313" key="1">
    <source>
        <dbReference type="EMBL" id="QEX18529.1"/>
    </source>
</evidence>
<dbReference type="Pfam" id="PF10065">
    <property type="entry name" value="DUF2303"/>
    <property type="match status" value="1"/>
</dbReference>
<dbReference type="InterPro" id="IPR019276">
    <property type="entry name" value="DUF2303"/>
</dbReference>
<proteinExistence type="predicted"/>
<sequence length="310" mass="34108">MADPIRNSDAEAIIETMKSLAPVEFLTAVAPGHPGDDARMLAVPNGKSIVSVKKFVDEWRDKPERREGRVPLLDLAAFIEYVNRFKDGDTLVFADNSREKPALVGVIDYHRAGFDGNPAWCRHRALYDFPLSEEWQAWHGKSGEKMNQGDFAEFIEDHIDDVIAPGLGSDGMPGGDPLIDQLLATFGGVPASPAKLMELSRGLAVFSNDKAVQAINLKSGEATIRYETAHTDANGGKLDVPPLFLIAIPVFTNGEKYRMAARLRYRLGGGGIAWFFELYRTEKVFDHALAEAIQKVRDQTGALTLLGRPE</sequence>
<reference evidence="1 2" key="1">
    <citation type="submission" date="2019-08" db="EMBL/GenBank/DDBJ databases">
        <title>Hyperibacter terrae gen. nov., sp. nov. and Hyperibacter viscosus sp. nov., two new members in the family Rhodospirillaceae isolated from the rhizosphere of Hypericum perforatum.</title>
        <authorList>
            <person name="Noviana Z."/>
        </authorList>
    </citation>
    <scope>NUCLEOTIDE SEQUENCE [LARGE SCALE GENOMIC DNA]</scope>
    <source>
        <strain evidence="1 2">R5913</strain>
    </source>
</reference>
<dbReference type="RefSeq" id="WP_151178679.1">
    <property type="nucleotide sequence ID" value="NZ_CP042906.1"/>
</dbReference>
<evidence type="ECO:0000313" key="2">
    <source>
        <dbReference type="Proteomes" id="UP000326202"/>
    </source>
</evidence>
<organism evidence="1 2">
    <name type="scientific">Hypericibacter terrae</name>
    <dbReference type="NCBI Taxonomy" id="2602015"/>
    <lineage>
        <taxon>Bacteria</taxon>
        <taxon>Pseudomonadati</taxon>
        <taxon>Pseudomonadota</taxon>
        <taxon>Alphaproteobacteria</taxon>
        <taxon>Rhodospirillales</taxon>
        <taxon>Dongiaceae</taxon>
        <taxon>Hypericibacter</taxon>
    </lineage>
</organism>
<evidence type="ECO:0008006" key="3">
    <source>
        <dbReference type="Google" id="ProtNLM"/>
    </source>
</evidence>
<dbReference type="EMBL" id="CP042906">
    <property type="protein sequence ID" value="QEX18529.1"/>
    <property type="molecule type" value="Genomic_DNA"/>
</dbReference>
<dbReference type="Proteomes" id="UP000326202">
    <property type="component" value="Chromosome"/>
</dbReference>
<dbReference type="OrthoDB" id="7346200at2"/>
<protein>
    <recommendedName>
        <fullName evidence="3">DUF2303 domain-containing protein</fullName>
    </recommendedName>
</protein>
<accession>A0A5J6MMD7</accession>